<reference evidence="2 3" key="1">
    <citation type="submission" date="2020-02" db="EMBL/GenBank/DDBJ databases">
        <authorList>
            <person name="Dziuba M."/>
            <person name="Kuznetsov B."/>
            <person name="Mardanov A."/>
            <person name="Ravin N."/>
            <person name="Grouzdev D."/>
        </authorList>
    </citation>
    <scope>NUCLEOTIDE SEQUENCE [LARGE SCALE GENOMIC DNA]</scope>
    <source>
        <strain evidence="2 3">SpK</strain>
    </source>
</reference>
<feature type="chain" id="PRO_5028805218" evidence="1">
    <location>
        <begin position="21"/>
        <end position="105"/>
    </location>
</feature>
<feature type="signal peptide" evidence="1">
    <location>
        <begin position="1"/>
        <end position="20"/>
    </location>
</feature>
<evidence type="ECO:0000313" key="3">
    <source>
        <dbReference type="Proteomes" id="UP000480684"/>
    </source>
</evidence>
<evidence type="ECO:0000313" key="2">
    <source>
        <dbReference type="EMBL" id="NFV79172.1"/>
    </source>
</evidence>
<keyword evidence="3" id="KW-1185">Reference proteome</keyword>
<keyword evidence="1" id="KW-0732">Signal</keyword>
<proteinExistence type="predicted"/>
<dbReference type="AlphaFoldDB" id="A0A7C9UV28"/>
<organism evidence="2 3">
    <name type="scientific">Magnetospirillum aberrantis SpK</name>
    <dbReference type="NCBI Taxonomy" id="908842"/>
    <lineage>
        <taxon>Bacteria</taxon>
        <taxon>Pseudomonadati</taxon>
        <taxon>Pseudomonadota</taxon>
        <taxon>Alphaproteobacteria</taxon>
        <taxon>Rhodospirillales</taxon>
        <taxon>Rhodospirillaceae</taxon>
        <taxon>Magnetospirillum</taxon>
    </lineage>
</organism>
<dbReference type="EMBL" id="JAAIYP010000011">
    <property type="protein sequence ID" value="NFV79172.1"/>
    <property type="molecule type" value="Genomic_DNA"/>
</dbReference>
<accession>A0A7C9UV28</accession>
<protein>
    <submittedName>
        <fullName evidence="2">Uncharacterized protein</fullName>
    </submittedName>
</protein>
<sequence length="105" mass="11394">MARWLLGALGALMFCTPALADQASAIQALKAQPRVVDARADNSGNMYVLVKAEKVSWSQFASAVCAFVRPHQGRIFRVRVVELTQADYGKSPASWPRLAEASCAK</sequence>
<dbReference type="Proteomes" id="UP000480684">
    <property type="component" value="Unassembled WGS sequence"/>
</dbReference>
<evidence type="ECO:0000256" key="1">
    <source>
        <dbReference type="SAM" id="SignalP"/>
    </source>
</evidence>
<dbReference type="RefSeq" id="WP_163675054.1">
    <property type="nucleotide sequence ID" value="NZ_JAAIYP010000011.1"/>
</dbReference>
<gene>
    <name evidence="2" type="ORF">G4223_03465</name>
</gene>
<comment type="caution">
    <text evidence="2">The sequence shown here is derived from an EMBL/GenBank/DDBJ whole genome shotgun (WGS) entry which is preliminary data.</text>
</comment>
<name>A0A7C9UV28_9PROT</name>